<feature type="compositionally biased region" description="Polar residues" evidence="1">
    <location>
        <begin position="144"/>
        <end position="156"/>
    </location>
</feature>
<evidence type="ECO:0000256" key="1">
    <source>
        <dbReference type="SAM" id="MobiDB-lite"/>
    </source>
</evidence>
<feature type="compositionally biased region" description="Basic and acidic residues" evidence="1">
    <location>
        <begin position="103"/>
        <end position="112"/>
    </location>
</feature>
<feature type="compositionally biased region" description="Polar residues" evidence="1">
    <location>
        <begin position="22"/>
        <end position="32"/>
    </location>
</feature>
<feature type="compositionally biased region" description="Polar residues" evidence="1">
    <location>
        <begin position="234"/>
        <end position="273"/>
    </location>
</feature>
<dbReference type="EMBL" id="CAJVPL010000439">
    <property type="protein sequence ID" value="CAG8497253.1"/>
    <property type="molecule type" value="Genomic_DNA"/>
</dbReference>
<feature type="compositionally biased region" description="Low complexity" evidence="1">
    <location>
        <begin position="1254"/>
        <end position="1265"/>
    </location>
</feature>
<feature type="compositionally biased region" description="Polar residues" evidence="1">
    <location>
        <begin position="381"/>
        <end position="396"/>
    </location>
</feature>
<dbReference type="PROSITE" id="PS50003">
    <property type="entry name" value="PH_DOMAIN"/>
    <property type="match status" value="1"/>
</dbReference>
<feature type="compositionally biased region" description="Polar residues" evidence="1">
    <location>
        <begin position="784"/>
        <end position="801"/>
    </location>
</feature>
<feature type="region of interest" description="Disordered" evidence="1">
    <location>
        <begin position="1231"/>
        <end position="1307"/>
    </location>
</feature>
<feature type="compositionally biased region" description="Pro residues" evidence="1">
    <location>
        <begin position="1122"/>
        <end position="1141"/>
    </location>
</feature>
<feature type="region of interest" description="Disordered" evidence="1">
    <location>
        <begin position="234"/>
        <end position="396"/>
    </location>
</feature>
<evidence type="ECO:0000313" key="4">
    <source>
        <dbReference type="Proteomes" id="UP000789831"/>
    </source>
</evidence>
<feature type="compositionally biased region" description="Low complexity" evidence="1">
    <location>
        <begin position="1062"/>
        <end position="1103"/>
    </location>
</feature>
<sequence length="1317" mass="143967">MLDKDPSSVSTTNAEQKEKKTLGNTQEASNGIDNKEETERTIAESVAAEREKTAAILTSRSTENSNNNSKNNSLTSTSTNNINKENKNENEKSFYTQVVDALTKTKENRLSKESGIGSSVSSQLDDDKETEDDSEDISCESLDKNSNNNQRTSPRVSQLLEGLDDQYYKATHEREQTLGIITEEEEIKSTKSVINSPAGTSFESDSKSIKSTDRNSTGRLSIDRISIDRLSAGTGNSITINETDSNQSITEEQHLSNSATTLTEIPSPTATFHSESKDEKKKKESKRKNSSRSFFSVLSSSSLRSSISGSNKGIQRGSLSDPEDDYSQRNNNNIKSKTERKLSRSKFSSLSIRNRTRTMFVASSSNDQNGEIFGSRPGSPDVNNNSGNNEKISSEQKQLTKVGKVLGMTPAEEKILVVDKLQQPIGIPSSSLGGMGINSKASKLLGLPTLSSSPPSIDSIHDRERSVTTGNNAKANKVLGIPPLEDHRPFLDKSNKANRVLGINEGDSHKRSPSMYMDKMTDKVLSEFVGAHRSSSTTLSGTITVATIRNHIAHSGYMAKYMNPSFSFSKSWKRRYFALVKNTLYCFKSSDSIALMIDNFEVTANTVVCVTENFTSKLWVLEVSKLGEKKWYLQADNVEEMKGWLHELKATVIKCKYSTQVLPDVPKDITNTTTNATVLDQDEKLTKSLTNSNINSNHLTQLHNLHNRPHYSHYSSSSVSISASAPPSPTYTQSLSHQASESTDENHNNPQRSPVVRMVGLSELGVPSRPSSPLETQRTKNQHQKWSMTQSENPSISQDATSPIPIKQKVTKHRPTLSGISATGRPRSSSLNSINSIATTLSSQHQSPPSPTNYSQNNNYNNFSTGVILPPPYLPKFDKKVATATFNVKSTQNMSSISTTNTSLPPPPRSPPLLRSKQSSTFPPRSPRSPPPLPRATHSPSLSPSRSSHNSRYTPPSTPSSPLSPLGSPGFPLPPLRAEFPVDNRRRPPPPNIPLPPPRPRRPTSPMSAPTSPSIIRKDSRSSNNNHYYYSMSSPHYNQTSHSTEQTSSSIPGSRSLTATFNNSSISNHNRSLSSTTISRSSSKSPSQPHSPSLHSRSFSSNRFTHKKHHQNNSFPLSSFILPPPPRTRPPNLPLPPPPISSPSTNTTIIQTVITPPPIPPSPLTPTSTLANLECLSSSLSIPPEPAIELSDDDQLDPDYADEVAASLNRSEAASIRTTASSTLSYYYNNNNEDDVDSNNNRGSRNGGIKDRTMSTMSASTTPTTIPVGGVKIVLEERKVGEIDTDTEDDEANADDLRPTNNASVGADYSCNFMKSG</sequence>
<feature type="compositionally biased region" description="Low complexity" evidence="1">
    <location>
        <begin position="113"/>
        <end position="122"/>
    </location>
</feature>
<feature type="compositionally biased region" description="Pro residues" evidence="1">
    <location>
        <begin position="924"/>
        <end position="934"/>
    </location>
</feature>
<name>A0A9N8ZIQ4_9GLOM</name>
<keyword evidence="4" id="KW-1185">Reference proteome</keyword>
<feature type="compositionally biased region" description="Low complexity" evidence="1">
    <location>
        <begin position="1004"/>
        <end position="1014"/>
    </location>
</feature>
<feature type="domain" description="PH" evidence="2">
    <location>
        <begin position="551"/>
        <end position="653"/>
    </location>
</feature>
<feature type="compositionally biased region" description="Acidic residues" evidence="1">
    <location>
        <begin position="124"/>
        <end position="138"/>
    </location>
</feature>
<feature type="compositionally biased region" description="Low complexity" evidence="1">
    <location>
        <begin position="291"/>
        <end position="310"/>
    </location>
</feature>
<dbReference type="OrthoDB" id="185175at2759"/>
<dbReference type="InterPro" id="IPR001849">
    <property type="entry name" value="PH_domain"/>
</dbReference>
<dbReference type="SMART" id="SM00233">
    <property type="entry name" value="PH"/>
    <property type="match status" value="1"/>
</dbReference>
<dbReference type="Proteomes" id="UP000789831">
    <property type="component" value="Unassembled WGS sequence"/>
</dbReference>
<feature type="compositionally biased region" description="Low complexity" evidence="1">
    <location>
        <begin position="938"/>
        <end position="970"/>
    </location>
</feature>
<dbReference type="Gene3D" id="2.30.29.30">
    <property type="entry name" value="Pleckstrin-homology domain (PH domain)/Phosphotyrosine-binding domain (PTB)"/>
    <property type="match status" value="1"/>
</dbReference>
<organism evidence="3 4">
    <name type="scientific">Ambispora gerdemannii</name>
    <dbReference type="NCBI Taxonomy" id="144530"/>
    <lineage>
        <taxon>Eukaryota</taxon>
        <taxon>Fungi</taxon>
        <taxon>Fungi incertae sedis</taxon>
        <taxon>Mucoromycota</taxon>
        <taxon>Glomeromycotina</taxon>
        <taxon>Glomeromycetes</taxon>
        <taxon>Archaeosporales</taxon>
        <taxon>Ambisporaceae</taxon>
        <taxon>Ambispora</taxon>
    </lineage>
</organism>
<feature type="compositionally biased region" description="Low complexity" evidence="1">
    <location>
        <begin position="712"/>
        <end position="725"/>
    </location>
</feature>
<dbReference type="SUPFAM" id="SSF50729">
    <property type="entry name" value="PH domain-like"/>
    <property type="match status" value="1"/>
</dbReference>
<protein>
    <submittedName>
        <fullName evidence="3">13461_t:CDS:1</fullName>
    </submittedName>
</protein>
<feature type="compositionally biased region" description="Polar residues" evidence="1">
    <location>
        <begin position="730"/>
        <end position="741"/>
    </location>
</feature>
<feature type="region of interest" description="Disordered" evidence="1">
    <location>
        <begin position="188"/>
        <end position="217"/>
    </location>
</feature>
<comment type="caution">
    <text evidence="3">The sequence shown here is derived from an EMBL/GenBank/DDBJ whole genome shotgun (WGS) entry which is preliminary data.</text>
</comment>
<feature type="region of interest" description="Disordered" evidence="1">
    <location>
        <begin position="708"/>
        <end position="832"/>
    </location>
</feature>
<feature type="compositionally biased region" description="Basic and acidic residues" evidence="1">
    <location>
        <begin position="33"/>
        <end position="53"/>
    </location>
</feature>
<dbReference type="InterPro" id="IPR011993">
    <property type="entry name" value="PH-like_dom_sf"/>
</dbReference>
<feature type="compositionally biased region" description="Basic and acidic residues" evidence="1">
    <location>
        <begin position="204"/>
        <end position="213"/>
    </location>
</feature>
<evidence type="ECO:0000313" key="3">
    <source>
        <dbReference type="EMBL" id="CAG8497253.1"/>
    </source>
</evidence>
<proteinExistence type="predicted"/>
<feature type="compositionally biased region" description="Low complexity" evidence="1">
    <location>
        <begin position="1022"/>
        <end position="1050"/>
    </location>
</feature>
<accession>A0A9N8ZIQ4</accession>
<feature type="region of interest" description="Disordered" evidence="1">
    <location>
        <begin position="892"/>
        <end position="1146"/>
    </location>
</feature>
<feature type="compositionally biased region" description="Acidic residues" evidence="1">
    <location>
        <begin position="1283"/>
        <end position="1294"/>
    </location>
</feature>
<dbReference type="CDD" id="cd00821">
    <property type="entry name" value="PH"/>
    <property type="match status" value="1"/>
</dbReference>
<dbReference type="Pfam" id="PF00169">
    <property type="entry name" value="PH"/>
    <property type="match status" value="1"/>
</dbReference>
<evidence type="ECO:0000259" key="2">
    <source>
        <dbReference type="PROSITE" id="PS50003"/>
    </source>
</evidence>
<feature type="compositionally biased region" description="Low complexity" evidence="1">
    <location>
        <begin position="58"/>
        <end position="83"/>
    </location>
</feature>
<feature type="compositionally biased region" description="Polar residues" evidence="1">
    <location>
        <begin position="818"/>
        <end position="832"/>
    </location>
</feature>
<feature type="compositionally biased region" description="Pro residues" evidence="1">
    <location>
        <begin position="989"/>
        <end position="998"/>
    </location>
</feature>
<feature type="compositionally biased region" description="Polar residues" evidence="1">
    <location>
        <begin position="1051"/>
        <end position="1061"/>
    </location>
</feature>
<feature type="region of interest" description="Disordered" evidence="1">
    <location>
        <begin position="1"/>
        <end position="158"/>
    </location>
</feature>
<gene>
    <name evidence="3" type="ORF">AGERDE_LOCUS4062</name>
</gene>
<reference evidence="3" key="1">
    <citation type="submission" date="2021-06" db="EMBL/GenBank/DDBJ databases">
        <authorList>
            <person name="Kallberg Y."/>
            <person name="Tangrot J."/>
            <person name="Rosling A."/>
        </authorList>
    </citation>
    <scope>NUCLEOTIDE SEQUENCE</scope>
    <source>
        <strain evidence="3">MT106</strain>
    </source>
</reference>
<feature type="region of interest" description="Disordered" evidence="1">
    <location>
        <begin position="840"/>
        <end position="859"/>
    </location>
</feature>